<feature type="binding site" evidence="10">
    <location>
        <position position="346"/>
    </location>
    <ligand>
        <name>Zn(2+)</name>
        <dbReference type="ChEBI" id="CHEBI:29105"/>
        <note>catalytic</note>
    </ligand>
</feature>
<dbReference type="Gene3D" id="1.25.40.320">
    <property type="entry name" value="Peptidase M1, leukotriene A4 hydrolase/aminopeptidase C-terminal domain"/>
    <property type="match status" value="1"/>
</dbReference>
<dbReference type="Pfam" id="PF17900">
    <property type="entry name" value="Peptidase_M1_N"/>
    <property type="match status" value="1"/>
</dbReference>
<evidence type="ECO:0000256" key="9">
    <source>
        <dbReference type="PIRSR" id="PIRSR634015-1"/>
    </source>
</evidence>
<dbReference type="InterPro" id="IPR015211">
    <property type="entry name" value="Peptidase_M1_C"/>
</dbReference>
<gene>
    <name evidence="12" type="ORF">CCHL11_06541</name>
</gene>
<dbReference type="Gene3D" id="3.30.2010.30">
    <property type="match status" value="1"/>
</dbReference>
<evidence type="ECO:0000313" key="12">
    <source>
        <dbReference type="EMBL" id="OLN87027.1"/>
    </source>
</evidence>
<dbReference type="GO" id="GO:0004177">
    <property type="term" value="F:aminopeptidase activity"/>
    <property type="evidence" value="ECO:0007669"/>
    <property type="project" value="TreeGrafter"/>
</dbReference>
<dbReference type="GO" id="GO:0008270">
    <property type="term" value="F:zinc ion binding"/>
    <property type="evidence" value="ECO:0007669"/>
    <property type="project" value="InterPro"/>
</dbReference>
<dbReference type="GO" id="GO:0004301">
    <property type="term" value="F:epoxide hydrolase activity"/>
    <property type="evidence" value="ECO:0007669"/>
    <property type="project" value="TreeGrafter"/>
</dbReference>
<evidence type="ECO:0000313" key="13">
    <source>
        <dbReference type="Proteomes" id="UP000186583"/>
    </source>
</evidence>
<evidence type="ECO:0000259" key="11">
    <source>
        <dbReference type="SMART" id="SM01263"/>
    </source>
</evidence>
<dbReference type="InterPro" id="IPR016024">
    <property type="entry name" value="ARM-type_fold"/>
</dbReference>
<evidence type="ECO:0000256" key="5">
    <source>
        <dbReference type="ARBA" id="ARBA00022723"/>
    </source>
</evidence>
<evidence type="ECO:0000256" key="4">
    <source>
        <dbReference type="ARBA" id="ARBA00022670"/>
    </source>
</evidence>
<dbReference type="InterPro" id="IPR034015">
    <property type="entry name" value="M1_LTA4H"/>
</dbReference>
<keyword evidence="3" id="KW-0963">Cytoplasm</keyword>
<evidence type="ECO:0000256" key="10">
    <source>
        <dbReference type="PIRSR" id="PIRSR634015-3"/>
    </source>
</evidence>
<dbReference type="STRING" id="708187.A0A1Q8RRQ5"/>
<dbReference type="PRINTS" id="PR00756">
    <property type="entry name" value="ALADIPTASE"/>
</dbReference>
<accession>A0A1Q8RRQ5</accession>
<dbReference type="GO" id="GO:0006508">
    <property type="term" value="P:proteolysis"/>
    <property type="evidence" value="ECO:0007669"/>
    <property type="project" value="UniProtKB-KW"/>
</dbReference>
<dbReference type="Pfam" id="PF01433">
    <property type="entry name" value="Peptidase_M1"/>
    <property type="match status" value="1"/>
</dbReference>
<organism evidence="12 13">
    <name type="scientific">Colletotrichum chlorophyti</name>
    <dbReference type="NCBI Taxonomy" id="708187"/>
    <lineage>
        <taxon>Eukaryota</taxon>
        <taxon>Fungi</taxon>
        <taxon>Dikarya</taxon>
        <taxon>Ascomycota</taxon>
        <taxon>Pezizomycotina</taxon>
        <taxon>Sordariomycetes</taxon>
        <taxon>Hypocreomycetidae</taxon>
        <taxon>Glomerellales</taxon>
        <taxon>Glomerellaceae</taxon>
        <taxon>Colletotrichum</taxon>
    </lineage>
</organism>
<evidence type="ECO:0000256" key="2">
    <source>
        <dbReference type="ARBA" id="ARBA00010136"/>
    </source>
</evidence>
<dbReference type="Proteomes" id="UP000186583">
    <property type="component" value="Unassembled WGS sequence"/>
</dbReference>
<comment type="subcellular location">
    <subcellularLocation>
        <location evidence="1">Cytoplasm</location>
    </subcellularLocation>
</comment>
<dbReference type="Gene3D" id="1.10.390.10">
    <property type="entry name" value="Neutral Protease Domain 2"/>
    <property type="match status" value="1"/>
</dbReference>
<name>A0A1Q8RRQ5_9PEZI</name>
<dbReference type="InterPro" id="IPR038502">
    <property type="entry name" value="M1_LTA-4_hydro/amino_C_sf"/>
</dbReference>
<protein>
    <submittedName>
        <fullName evidence="12">Leukotriene A-4 hydrolase-like protein 2</fullName>
    </submittedName>
</protein>
<comment type="cofactor">
    <cofactor evidence="10">
        <name>Zn(2+)</name>
        <dbReference type="ChEBI" id="CHEBI:29105"/>
    </cofactor>
    <text evidence="10">Binds 1 zinc ion per subunit.</text>
</comment>
<proteinExistence type="inferred from homology"/>
<dbReference type="InterPro" id="IPR027268">
    <property type="entry name" value="Peptidase_M4/M1_CTD_sf"/>
</dbReference>
<keyword evidence="8" id="KW-0482">Metalloprotease</keyword>
<feature type="non-terminal residue" evidence="12">
    <location>
        <position position="644"/>
    </location>
</feature>
<feature type="binding site" evidence="10">
    <location>
        <position position="323"/>
    </location>
    <ligand>
        <name>Zn(2+)</name>
        <dbReference type="ChEBI" id="CHEBI:29105"/>
        <note>catalytic</note>
    </ligand>
</feature>
<dbReference type="SMART" id="SM01263">
    <property type="entry name" value="Leuk-A4-hydro_C"/>
    <property type="match status" value="1"/>
</dbReference>
<keyword evidence="13" id="KW-1185">Reference proteome</keyword>
<sequence>MCFKHEVTDINTNCNFKDVVTKHTKLELTIDFDRRILTGQTAIHLEVRIESLSEVILDTSFLAIKEVSEVSCDGSLAKWTLNPPQDANGSPLRIELGKKYGLGETLELRLSFETTQETTGLQWFGRSQTDDKRYPFMCKFWACLDQVIANVADLECIVSQGEPVHARSMFPCQDTPSVKTTFDIIVHSTLPVVASGIPEHDLIFPEVEEPLVERTYKFNQTIPISNYLFAVASGNLAGVQVGPKSYVYCAPGDIDACKAEFEADLQAIIKSAESLIFEYPWPLYNLVVLPKSFHLGGMENPVFNFYSATVVSGDRENISVVAHEFAHSYSGNLVTNSRWEDFWLNEGWTVYIERHILRSLRGDEEVELQAIVGWQDLLYNIEAYGGNDSVFTSLVLQFDGKRPDDIMSKISYEKGYTFLCYLEQQVGKKQWLKFVPHYFKTFFGSSVSSEQFKSCVLDFFSYDATATSALEAVDWNGWYYKPGAPPKPVFGSQLYENCLSLAEKWRGLSKDASFEPSANNVEGWTVTQLLVFLDLLIDSPESIPLRYSEALGDFYGVKSSRNLEVVSRYLRVALRAGDRKVLEQTQDVLAQTGRMKFVKPLFEGLIAVDEKLALEVFKKQRDFYHPTCIRLIKGVLEKKGLSIS</sequence>
<comment type="similarity">
    <text evidence="2">Belongs to the peptidase M1 family.</text>
</comment>
<dbReference type="Pfam" id="PF09127">
    <property type="entry name" value="Leuk-A4-hydro_C"/>
    <property type="match status" value="1"/>
</dbReference>
<evidence type="ECO:0000256" key="1">
    <source>
        <dbReference type="ARBA" id="ARBA00004496"/>
    </source>
</evidence>
<feature type="active site" description="Proton donor" evidence="9">
    <location>
        <position position="412"/>
    </location>
</feature>
<keyword evidence="5 10" id="KW-0479">Metal-binding</keyword>
<evidence type="ECO:0000256" key="6">
    <source>
        <dbReference type="ARBA" id="ARBA00022801"/>
    </source>
</evidence>
<dbReference type="InterPro" id="IPR014782">
    <property type="entry name" value="Peptidase_M1_dom"/>
</dbReference>
<dbReference type="SUPFAM" id="SSF48371">
    <property type="entry name" value="ARM repeat"/>
    <property type="match status" value="1"/>
</dbReference>
<comment type="caution">
    <text evidence="12">The sequence shown here is derived from an EMBL/GenBank/DDBJ whole genome shotgun (WGS) entry which is preliminary data.</text>
</comment>
<dbReference type="InterPro" id="IPR001930">
    <property type="entry name" value="Peptidase_M1"/>
</dbReference>
<keyword evidence="4" id="KW-0645">Protease</keyword>
<dbReference type="FunFam" id="3.30.2010.30:FF:000001">
    <property type="entry name" value="Leukotriene A(4) hydrolase"/>
    <property type="match status" value="1"/>
</dbReference>
<dbReference type="SUPFAM" id="SSF63737">
    <property type="entry name" value="Leukotriene A4 hydrolase N-terminal domain"/>
    <property type="match status" value="1"/>
</dbReference>
<dbReference type="GO" id="GO:0008237">
    <property type="term" value="F:metallopeptidase activity"/>
    <property type="evidence" value="ECO:0007669"/>
    <property type="project" value="UniProtKB-KW"/>
</dbReference>
<dbReference type="InterPro" id="IPR042097">
    <property type="entry name" value="Aminopeptidase_N-like_N_sf"/>
</dbReference>
<evidence type="ECO:0000256" key="3">
    <source>
        <dbReference type="ARBA" id="ARBA00022490"/>
    </source>
</evidence>
<dbReference type="PANTHER" id="PTHR45726:SF3">
    <property type="entry name" value="LEUKOTRIENE A-4 HYDROLASE"/>
    <property type="match status" value="1"/>
</dbReference>
<dbReference type="AlphaFoldDB" id="A0A1Q8RRQ5"/>
<dbReference type="CDD" id="cd09599">
    <property type="entry name" value="M1_LTA4H"/>
    <property type="match status" value="1"/>
</dbReference>
<feature type="binding site" evidence="10">
    <location>
        <position position="327"/>
    </location>
    <ligand>
        <name>Zn(2+)</name>
        <dbReference type="ChEBI" id="CHEBI:29105"/>
        <note>catalytic</note>
    </ligand>
</feature>
<feature type="active site" description="Proton acceptor" evidence="9">
    <location>
        <position position="324"/>
    </location>
</feature>
<dbReference type="SUPFAM" id="SSF55486">
    <property type="entry name" value="Metalloproteases ('zincins'), catalytic domain"/>
    <property type="match status" value="1"/>
</dbReference>
<dbReference type="OrthoDB" id="79562at2759"/>
<evidence type="ECO:0000256" key="7">
    <source>
        <dbReference type="ARBA" id="ARBA00022833"/>
    </source>
</evidence>
<dbReference type="InterPro" id="IPR049980">
    <property type="entry name" value="LTA4H_cat"/>
</dbReference>
<reference evidence="12 13" key="1">
    <citation type="submission" date="2016-11" db="EMBL/GenBank/DDBJ databases">
        <title>Draft Genome Assembly of Colletotrichum chlorophyti a pathogen of herbaceous plants.</title>
        <authorList>
            <person name="Gan P."/>
            <person name="Narusaka M."/>
            <person name="Tsushima A."/>
            <person name="Narusaka Y."/>
            <person name="Takano Y."/>
            <person name="Shirasu K."/>
        </authorList>
    </citation>
    <scope>NUCLEOTIDE SEQUENCE [LARGE SCALE GENOMIC DNA]</scope>
    <source>
        <strain evidence="12 13">NTL11</strain>
    </source>
</reference>
<keyword evidence="6 12" id="KW-0378">Hydrolase</keyword>
<dbReference type="GO" id="GO:0005829">
    <property type="term" value="C:cytosol"/>
    <property type="evidence" value="ECO:0007669"/>
    <property type="project" value="TreeGrafter"/>
</dbReference>
<evidence type="ECO:0000256" key="8">
    <source>
        <dbReference type="ARBA" id="ARBA00023049"/>
    </source>
</evidence>
<dbReference type="EMBL" id="MPGH01000105">
    <property type="protein sequence ID" value="OLN87027.1"/>
    <property type="molecule type" value="Genomic_DNA"/>
</dbReference>
<dbReference type="PANTHER" id="PTHR45726">
    <property type="entry name" value="LEUKOTRIENE A-4 HYDROLASE"/>
    <property type="match status" value="1"/>
</dbReference>
<feature type="domain" description="Peptidase M1 leukotriene A4 hydrolase/aminopeptidase C-terminal" evidence="11">
    <location>
        <begin position="493"/>
        <end position="636"/>
    </location>
</feature>
<dbReference type="Gene3D" id="2.60.40.1730">
    <property type="entry name" value="tricorn interacting facor f3 domain"/>
    <property type="match status" value="1"/>
</dbReference>
<keyword evidence="7 10" id="KW-0862">Zinc</keyword>
<dbReference type="InterPro" id="IPR045357">
    <property type="entry name" value="Aminopeptidase_N-like_N"/>
</dbReference>